<sequence>MPKAYQRSVRAFREFVSLRNKVCWWLSIIVFLCYYAFVLSLGLFPDVLAYRLGPSAITLGIIAGVFLIVLCIALTGLYAFLANTYFDRTQAEILEQLKMSGALEGLQNGTH</sequence>
<comment type="caution">
    <text evidence="2">The sequence shown here is derived from an EMBL/GenBank/DDBJ whole genome shotgun (WGS) entry which is preliminary data.</text>
</comment>
<name>A0ABV7ZG01_9HELI</name>
<keyword evidence="1" id="KW-0812">Transmembrane</keyword>
<dbReference type="InterPro" id="IPR052959">
    <property type="entry name" value="Inner_membrane_assoc"/>
</dbReference>
<organism evidence="2 3">
    <name type="scientific">Helicobacter baculiformis</name>
    <dbReference type="NCBI Taxonomy" id="427351"/>
    <lineage>
        <taxon>Bacteria</taxon>
        <taxon>Pseudomonadati</taxon>
        <taxon>Campylobacterota</taxon>
        <taxon>Epsilonproteobacteria</taxon>
        <taxon>Campylobacterales</taxon>
        <taxon>Helicobacteraceae</taxon>
        <taxon>Helicobacter</taxon>
    </lineage>
</organism>
<keyword evidence="1" id="KW-1133">Transmembrane helix</keyword>
<feature type="transmembrane region" description="Helical" evidence="1">
    <location>
        <begin position="56"/>
        <end position="81"/>
    </location>
</feature>
<dbReference type="RefSeq" id="WP_104752515.1">
    <property type="nucleotide sequence ID" value="NZ_FZMF01000029.1"/>
</dbReference>
<dbReference type="Pfam" id="PF04341">
    <property type="entry name" value="DUF485"/>
    <property type="match status" value="1"/>
</dbReference>
<evidence type="ECO:0000313" key="2">
    <source>
        <dbReference type="EMBL" id="MFC3847448.1"/>
    </source>
</evidence>
<evidence type="ECO:0000256" key="1">
    <source>
        <dbReference type="SAM" id="Phobius"/>
    </source>
</evidence>
<dbReference type="PANTHER" id="PTHR38598">
    <property type="entry name" value="INNER MEMBRANE PROTEIN YJCH"/>
    <property type="match status" value="1"/>
</dbReference>
<evidence type="ECO:0000313" key="3">
    <source>
        <dbReference type="Proteomes" id="UP001595783"/>
    </source>
</evidence>
<feature type="transmembrane region" description="Helical" evidence="1">
    <location>
        <begin position="22"/>
        <end position="44"/>
    </location>
</feature>
<dbReference type="InterPro" id="IPR036259">
    <property type="entry name" value="MFS_trans_sf"/>
</dbReference>
<dbReference type="InterPro" id="IPR007436">
    <property type="entry name" value="DUF485"/>
</dbReference>
<keyword evidence="1" id="KW-0472">Membrane</keyword>
<dbReference type="PANTHER" id="PTHR38598:SF1">
    <property type="entry name" value="INNER MEMBRANE PROTEIN YJCH"/>
    <property type="match status" value="1"/>
</dbReference>
<reference evidence="3" key="1">
    <citation type="journal article" date="2019" name="Int. J. Syst. Evol. Microbiol.">
        <title>The Global Catalogue of Microorganisms (GCM) 10K type strain sequencing project: providing services to taxonomists for standard genome sequencing and annotation.</title>
        <authorList>
            <consortium name="The Broad Institute Genomics Platform"/>
            <consortium name="The Broad Institute Genome Sequencing Center for Infectious Disease"/>
            <person name="Wu L."/>
            <person name="Ma J."/>
        </authorList>
    </citation>
    <scope>NUCLEOTIDE SEQUENCE [LARGE SCALE GENOMIC DNA]</scope>
    <source>
        <strain evidence="3">CCUG 53816</strain>
    </source>
</reference>
<dbReference type="EMBL" id="JBHRZO010000010">
    <property type="protein sequence ID" value="MFC3847448.1"/>
    <property type="molecule type" value="Genomic_DNA"/>
</dbReference>
<dbReference type="Proteomes" id="UP001595783">
    <property type="component" value="Unassembled WGS sequence"/>
</dbReference>
<proteinExistence type="predicted"/>
<protein>
    <submittedName>
        <fullName evidence="2">DUF485 domain-containing protein</fullName>
    </submittedName>
</protein>
<dbReference type="SUPFAM" id="SSF103473">
    <property type="entry name" value="MFS general substrate transporter"/>
    <property type="match status" value="1"/>
</dbReference>
<gene>
    <name evidence="2" type="ORF">ACFOPX_02710</name>
</gene>
<accession>A0ABV7ZG01</accession>
<keyword evidence="3" id="KW-1185">Reference proteome</keyword>